<protein>
    <submittedName>
        <fullName evidence="1">Uncharacterized protein</fullName>
    </submittedName>
</protein>
<dbReference type="EMBL" id="SDHX01000002">
    <property type="protein sequence ID" value="RXK53113.1"/>
    <property type="molecule type" value="Genomic_DNA"/>
</dbReference>
<proteinExistence type="predicted"/>
<name>A0A4Q1C4A8_9BACT</name>
<dbReference type="AlphaFoldDB" id="A0A4Q1C4A8"/>
<dbReference type="Proteomes" id="UP000290218">
    <property type="component" value="Unassembled WGS sequence"/>
</dbReference>
<accession>A0A4Q1C4A8</accession>
<dbReference type="OrthoDB" id="1376641at2"/>
<organism evidence="1 2">
    <name type="scientific">Oleiharenicola lentus</name>
    <dbReference type="NCBI Taxonomy" id="2508720"/>
    <lineage>
        <taxon>Bacteria</taxon>
        <taxon>Pseudomonadati</taxon>
        <taxon>Verrucomicrobiota</taxon>
        <taxon>Opitutia</taxon>
        <taxon>Opitutales</taxon>
        <taxon>Opitutaceae</taxon>
        <taxon>Oleiharenicola</taxon>
    </lineage>
</organism>
<dbReference type="RefSeq" id="WP_129048701.1">
    <property type="nucleotide sequence ID" value="NZ_SDHX01000002.1"/>
</dbReference>
<keyword evidence="2" id="KW-1185">Reference proteome</keyword>
<evidence type="ECO:0000313" key="1">
    <source>
        <dbReference type="EMBL" id="RXK53113.1"/>
    </source>
</evidence>
<reference evidence="1 2" key="1">
    <citation type="submission" date="2019-01" db="EMBL/GenBank/DDBJ databases">
        <title>Lacunisphaera sp. strain TWA-58.</title>
        <authorList>
            <person name="Chen W.-M."/>
        </authorList>
    </citation>
    <scope>NUCLEOTIDE SEQUENCE [LARGE SCALE GENOMIC DNA]</scope>
    <source>
        <strain evidence="1 2">TWA-58</strain>
    </source>
</reference>
<comment type="caution">
    <text evidence="1">The sequence shown here is derived from an EMBL/GenBank/DDBJ whole genome shotgun (WGS) entry which is preliminary data.</text>
</comment>
<sequence length="153" mass="17543">MNTLSGLMGKHIKLAESYGISRERIILVSNRDKLCAAARSHGDNKDYKETTLGLSIQADDIPGGPDVWIVLRWPVTHEEHQKTYLRLARRGLSPSLYYADTSKPQWLLAFLLLHEVAHHILKHSPAMDYETKEKEADEWAHTELWKHNNDFSG</sequence>
<evidence type="ECO:0000313" key="2">
    <source>
        <dbReference type="Proteomes" id="UP000290218"/>
    </source>
</evidence>
<gene>
    <name evidence="1" type="ORF">ESB00_15505</name>
</gene>